<protein>
    <submittedName>
        <fullName evidence="1">Uncharacterized protein</fullName>
    </submittedName>
</protein>
<proteinExistence type="predicted"/>
<reference evidence="1 2" key="1">
    <citation type="journal article" date="2018" name="Front. Plant Sci.">
        <title>Red Clover (Trifolium pratense) and Zigzag Clover (T. medium) - A Picture of Genomic Similarities and Differences.</title>
        <authorList>
            <person name="Dluhosova J."/>
            <person name="Istvanek J."/>
            <person name="Nedelnik J."/>
            <person name="Repkova J."/>
        </authorList>
    </citation>
    <scope>NUCLEOTIDE SEQUENCE [LARGE SCALE GENOMIC DNA]</scope>
    <source>
        <strain evidence="2">cv. 10/8</strain>
        <tissue evidence="1">Leaf</tissue>
    </source>
</reference>
<organism evidence="1 2">
    <name type="scientific">Trifolium medium</name>
    <dbReference type="NCBI Taxonomy" id="97028"/>
    <lineage>
        <taxon>Eukaryota</taxon>
        <taxon>Viridiplantae</taxon>
        <taxon>Streptophyta</taxon>
        <taxon>Embryophyta</taxon>
        <taxon>Tracheophyta</taxon>
        <taxon>Spermatophyta</taxon>
        <taxon>Magnoliopsida</taxon>
        <taxon>eudicotyledons</taxon>
        <taxon>Gunneridae</taxon>
        <taxon>Pentapetalae</taxon>
        <taxon>rosids</taxon>
        <taxon>fabids</taxon>
        <taxon>Fabales</taxon>
        <taxon>Fabaceae</taxon>
        <taxon>Papilionoideae</taxon>
        <taxon>50 kb inversion clade</taxon>
        <taxon>NPAAA clade</taxon>
        <taxon>Hologalegina</taxon>
        <taxon>IRL clade</taxon>
        <taxon>Trifolieae</taxon>
        <taxon>Trifolium</taxon>
    </lineage>
</organism>
<dbReference type="Proteomes" id="UP000265520">
    <property type="component" value="Unassembled WGS sequence"/>
</dbReference>
<dbReference type="AlphaFoldDB" id="A0A392T7W9"/>
<accession>A0A392T7W9</accession>
<evidence type="ECO:0000313" key="2">
    <source>
        <dbReference type="Proteomes" id="UP000265520"/>
    </source>
</evidence>
<feature type="non-terminal residue" evidence="1">
    <location>
        <position position="1"/>
    </location>
</feature>
<name>A0A392T7W9_9FABA</name>
<dbReference type="EMBL" id="LXQA010524927">
    <property type="protein sequence ID" value="MCI57191.1"/>
    <property type="molecule type" value="Genomic_DNA"/>
</dbReference>
<comment type="caution">
    <text evidence="1">The sequence shown here is derived from an EMBL/GenBank/DDBJ whole genome shotgun (WGS) entry which is preliminary data.</text>
</comment>
<evidence type="ECO:0000313" key="1">
    <source>
        <dbReference type="EMBL" id="MCI57191.1"/>
    </source>
</evidence>
<sequence length="66" mass="7380">AHPEHEDTEMEIQGDDVVCEMENEEIVREGDEGSSKVRRPAWVNPYDGHPVPKEFSGGAVRYVGIV</sequence>
<keyword evidence="2" id="KW-1185">Reference proteome</keyword>